<dbReference type="STRING" id="1834516.BL253_24275"/>
<dbReference type="EMBL" id="MOMC01000050">
    <property type="protein sequence ID" value="ONH26623.1"/>
    <property type="molecule type" value="Genomic_DNA"/>
</dbReference>
<feature type="domain" description="Thioredoxin" evidence="2">
    <location>
        <begin position="28"/>
        <end position="180"/>
    </location>
</feature>
<protein>
    <recommendedName>
        <fullName evidence="2">Thioredoxin domain-containing protein</fullName>
    </recommendedName>
</protein>
<dbReference type="GO" id="GO:0016209">
    <property type="term" value="F:antioxidant activity"/>
    <property type="evidence" value="ECO:0007669"/>
    <property type="project" value="InterPro"/>
</dbReference>
<keyword evidence="1" id="KW-0732">Signal</keyword>
<dbReference type="Pfam" id="PF00578">
    <property type="entry name" value="AhpC-TSA"/>
    <property type="match status" value="1"/>
</dbReference>
<dbReference type="PROSITE" id="PS51257">
    <property type="entry name" value="PROKAR_LIPOPROTEIN"/>
    <property type="match status" value="1"/>
</dbReference>
<dbReference type="InterPro" id="IPR013766">
    <property type="entry name" value="Thioredoxin_domain"/>
</dbReference>
<dbReference type="InterPro" id="IPR036249">
    <property type="entry name" value="Thioredoxin-like_sf"/>
</dbReference>
<gene>
    <name evidence="3" type="ORF">BL253_24275</name>
</gene>
<keyword evidence="4" id="KW-1185">Reference proteome</keyword>
<dbReference type="Proteomes" id="UP000188929">
    <property type="component" value="Unassembled WGS sequence"/>
</dbReference>
<feature type="chain" id="PRO_5038872510" description="Thioredoxin domain-containing protein" evidence="1">
    <location>
        <begin position="24"/>
        <end position="181"/>
    </location>
</feature>
<evidence type="ECO:0000256" key="1">
    <source>
        <dbReference type="SAM" id="SignalP"/>
    </source>
</evidence>
<accession>A0A1V2I636</accession>
<evidence type="ECO:0000313" key="3">
    <source>
        <dbReference type="EMBL" id="ONH26623.1"/>
    </source>
</evidence>
<evidence type="ECO:0000313" key="4">
    <source>
        <dbReference type="Proteomes" id="UP000188929"/>
    </source>
</evidence>
<dbReference type="AlphaFoldDB" id="A0A1V2I636"/>
<dbReference type="InterPro" id="IPR050553">
    <property type="entry name" value="Thioredoxin_ResA/DsbE_sf"/>
</dbReference>
<dbReference type="PROSITE" id="PS51352">
    <property type="entry name" value="THIOREDOXIN_2"/>
    <property type="match status" value="1"/>
</dbReference>
<dbReference type="Gene3D" id="3.40.30.10">
    <property type="entry name" value="Glutaredoxin"/>
    <property type="match status" value="1"/>
</dbReference>
<name>A0A1V2I636_9ACTN</name>
<comment type="caution">
    <text evidence="3">The sequence shown here is derived from an EMBL/GenBank/DDBJ whole genome shotgun (WGS) entry which is preliminary data.</text>
</comment>
<dbReference type="PANTHER" id="PTHR42852">
    <property type="entry name" value="THIOL:DISULFIDE INTERCHANGE PROTEIN DSBE"/>
    <property type="match status" value="1"/>
</dbReference>
<reference evidence="4" key="1">
    <citation type="submission" date="2016-10" db="EMBL/GenBank/DDBJ databases">
        <title>Frankia sp. NRRL B-16386 Genome sequencing.</title>
        <authorList>
            <person name="Ghodhbane-Gtari F."/>
            <person name="Swanson E."/>
            <person name="Gueddou A."/>
            <person name="Hezbri K."/>
            <person name="Ktari K."/>
            <person name="Nouioui I."/>
            <person name="Morris K."/>
            <person name="Simpson S."/>
            <person name="Abebe-Akele F."/>
            <person name="Thomas K."/>
            <person name="Gtari M."/>
            <person name="Tisa L.S."/>
        </authorList>
    </citation>
    <scope>NUCLEOTIDE SEQUENCE [LARGE SCALE GENOMIC DNA]</scope>
    <source>
        <strain evidence="4">NRRL B-16386</strain>
    </source>
</reference>
<dbReference type="PANTHER" id="PTHR42852:SF17">
    <property type="entry name" value="THIOREDOXIN-LIKE PROTEIN HI_1115"/>
    <property type="match status" value="1"/>
</dbReference>
<organism evidence="3 4">
    <name type="scientific">Pseudofrankia asymbiotica</name>
    <dbReference type="NCBI Taxonomy" id="1834516"/>
    <lineage>
        <taxon>Bacteria</taxon>
        <taxon>Bacillati</taxon>
        <taxon>Actinomycetota</taxon>
        <taxon>Actinomycetes</taxon>
        <taxon>Frankiales</taxon>
        <taxon>Frankiaceae</taxon>
        <taxon>Pseudofrankia</taxon>
    </lineage>
</organism>
<dbReference type="GO" id="GO:0016491">
    <property type="term" value="F:oxidoreductase activity"/>
    <property type="evidence" value="ECO:0007669"/>
    <property type="project" value="InterPro"/>
</dbReference>
<proteinExistence type="predicted"/>
<feature type="signal peptide" evidence="1">
    <location>
        <begin position="1"/>
        <end position="23"/>
    </location>
</feature>
<sequence>MRRLARARLVAVGLAVAALAAVAGCGGGGTGTPAAAGAGRADGGSVPAQLRFDAATVDGGRISGASLAGRPAVLWFWAPWCPICHGEAPDIARAQKKFGDKVQFVGVAGLGTVPEMRKFVADTGLGAFPHAVDDNGRLWSSFGVDEQPALAFVTADGEVRTLQGLLSEAELNMYTEQLVTS</sequence>
<dbReference type="SUPFAM" id="SSF52833">
    <property type="entry name" value="Thioredoxin-like"/>
    <property type="match status" value="1"/>
</dbReference>
<dbReference type="InterPro" id="IPR000866">
    <property type="entry name" value="AhpC/TSA"/>
</dbReference>
<dbReference type="OrthoDB" id="9790194at2"/>
<evidence type="ECO:0000259" key="2">
    <source>
        <dbReference type="PROSITE" id="PS51352"/>
    </source>
</evidence>